<dbReference type="GO" id="GO:0006310">
    <property type="term" value="P:DNA recombination"/>
    <property type="evidence" value="ECO:0007669"/>
    <property type="project" value="UniProtKB-KW"/>
</dbReference>
<dbReference type="PANTHER" id="PTHR30349:SF41">
    <property type="entry name" value="INTEGRASE_RECOMBINASE PROTEIN MJ0367-RELATED"/>
    <property type="match status" value="1"/>
</dbReference>
<dbReference type="Proteomes" id="UP000245412">
    <property type="component" value="Unassembled WGS sequence"/>
</dbReference>
<dbReference type="PROSITE" id="PS51898">
    <property type="entry name" value="TYR_RECOMBINASE"/>
    <property type="match status" value="1"/>
</dbReference>
<evidence type="ECO:0000313" key="5">
    <source>
        <dbReference type="EMBL" id="PWJ71636.1"/>
    </source>
</evidence>
<dbReference type="GO" id="GO:0003677">
    <property type="term" value="F:DNA binding"/>
    <property type="evidence" value="ECO:0007669"/>
    <property type="project" value="UniProtKB-KW"/>
</dbReference>
<name>A0AB73SX95_9FIRM</name>
<dbReference type="EMBL" id="QGGY01000031">
    <property type="protein sequence ID" value="PWJ71636.1"/>
    <property type="molecule type" value="Genomic_DNA"/>
</dbReference>
<dbReference type="Gene3D" id="1.10.150.130">
    <property type="match status" value="1"/>
</dbReference>
<organism evidence="5 6">
    <name type="scientific">Murimonas intestini</name>
    <dbReference type="NCBI Taxonomy" id="1337051"/>
    <lineage>
        <taxon>Bacteria</taxon>
        <taxon>Bacillati</taxon>
        <taxon>Bacillota</taxon>
        <taxon>Clostridia</taxon>
        <taxon>Lachnospirales</taxon>
        <taxon>Lachnospiraceae</taxon>
        <taxon>Murimonas</taxon>
    </lineage>
</organism>
<keyword evidence="6" id="KW-1185">Reference proteome</keyword>
<protein>
    <submittedName>
        <fullName evidence="5">Site-specific recombinase XerD</fullName>
    </submittedName>
</protein>
<dbReference type="SUPFAM" id="SSF56349">
    <property type="entry name" value="DNA breaking-rejoining enzymes"/>
    <property type="match status" value="1"/>
</dbReference>
<keyword evidence="2" id="KW-0238">DNA-binding</keyword>
<dbReference type="AlphaFoldDB" id="A0AB73SX95"/>
<dbReference type="InterPro" id="IPR013762">
    <property type="entry name" value="Integrase-like_cat_sf"/>
</dbReference>
<evidence type="ECO:0000256" key="1">
    <source>
        <dbReference type="ARBA" id="ARBA00008857"/>
    </source>
</evidence>
<dbReference type="InterPro" id="IPR010998">
    <property type="entry name" value="Integrase_recombinase_N"/>
</dbReference>
<dbReference type="InterPro" id="IPR002104">
    <property type="entry name" value="Integrase_catalytic"/>
</dbReference>
<sequence>MQKETKLEEVLRLTLESLREKEYSKETLLRYQKKFHVLNSLAQSKGIFEPSDELFQEYLRDCNNKYTGKFSILKERQKIRVVNLIRSYIFAGEADTSRRKGLSVSDRIQTEVFRKELDKFVMSLKADHLQPNTICTYQRIAAYLLIYCEEKSYLSVTELCSGDIRDFILYLYGYGYFRPTSITSGLSGLKRFLALYPETEHLIMELPSRLPRERNILEIYSKVETDAINSVLSDDSLTKRDKAICLLLLEIGLRAVDVCSIKLSDIDWNKDIIYIKQQKTGKPLHVPLRKSYGNAIADYILNGRPACKSEYLFVRELAPFTRLNGEGSSIRTILLKMEAFAGISNKNRSSGSRSTRHNAASAMLRAGVPMADISAVLGHKDPSIVSVYLSTDDETMASCTLPLPGGVPNE</sequence>
<evidence type="ECO:0000313" key="6">
    <source>
        <dbReference type="Proteomes" id="UP000245412"/>
    </source>
</evidence>
<evidence type="ECO:0000259" key="4">
    <source>
        <dbReference type="PROSITE" id="PS51898"/>
    </source>
</evidence>
<dbReference type="Pfam" id="PF00589">
    <property type="entry name" value="Phage_integrase"/>
    <property type="match status" value="1"/>
</dbReference>
<accession>A0AB73SX95</accession>
<evidence type="ECO:0000256" key="3">
    <source>
        <dbReference type="ARBA" id="ARBA00023172"/>
    </source>
</evidence>
<reference evidence="5 6" key="1">
    <citation type="submission" date="2018-05" db="EMBL/GenBank/DDBJ databases">
        <authorList>
            <person name="Goeker M."/>
            <person name="Huntemann M."/>
            <person name="Clum A."/>
            <person name="Pillay M."/>
            <person name="Palaniappan K."/>
            <person name="Varghese N."/>
            <person name="Mikhailova N."/>
            <person name="Stamatis D."/>
            <person name="Reddy T."/>
            <person name="Daum C."/>
            <person name="Shapiro N."/>
            <person name="Ivanova N."/>
            <person name="Kyrpides N."/>
            <person name="Woyke T."/>
        </authorList>
    </citation>
    <scope>NUCLEOTIDE SEQUENCE [LARGE SCALE GENOMIC DNA]</scope>
    <source>
        <strain evidence="5 6">DSM 26524</strain>
    </source>
</reference>
<gene>
    <name evidence="5" type="ORF">C7383_1312</name>
</gene>
<feature type="domain" description="Tyr recombinase" evidence="4">
    <location>
        <begin position="205"/>
        <end position="401"/>
    </location>
</feature>
<comment type="similarity">
    <text evidence="1">Belongs to the 'phage' integrase family.</text>
</comment>
<comment type="caution">
    <text evidence="5">The sequence shown here is derived from an EMBL/GenBank/DDBJ whole genome shotgun (WGS) entry which is preliminary data.</text>
</comment>
<keyword evidence="3" id="KW-0233">DNA recombination</keyword>
<dbReference type="Gene3D" id="1.10.443.10">
    <property type="entry name" value="Intergrase catalytic core"/>
    <property type="match status" value="1"/>
</dbReference>
<dbReference type="InterPro" id="IPR050090">
    <property type="entry name" value="Tyrosine_recombinase_XerCD"/>
</dbReference>
<dbReference type="InterPro" id="IPR011010">
    <property type="entry name" value="DNA_brk_join_enz"/>
</dbReference>
<evidence type="ECO:0000256" key="2">
    <source>
        <dbReference type="ARBA" id="ARBA00023125"/>
    </source>
</evidence>
<dbReference type="RefSeq" id="WP_109748863.1">
    <property type="nucleotide sequence ID" value="NZ_JANKBI010000033.1"/>
</dbReference>
<dbReference type="PANTHER" id="PTHR30349">
    <property type="entry name" value="PHAGE INTEGRASE-RELATED"/>
    <property type="match status" value="1"/>
</dbReference>
<dbReference type="GO" id="GO:0015074">
    <property type="term" value="P:DNA integration"/>
    <property type="evidence" value="ECO:0007669"/>
    <property type="project" value="InterPro"/>
</dbReference>
<proteinExistence type="inferred from homology"/>